<dbReference type="Proteomes" id="UP001165083">
    <property type="component" value="Unassembled WGS sequence"/>
</dbReference>
<evidence type="ECO:0000313" key="8">
    <source>
        <dbReference type="Proteomes" id="UP001165083"/>
    </source>
</evidence>
<evidence type="ECO:0000256" key="1">
    <source>
        <dbReference type="ARBA" id="ARBA00004141"/>
    </source>
</evidence>
<dbReference type="PANTHER" id="PTHR45720">
    <property type="entry name" value="CHLORIDE CHANNEL PROTEIN 2"/>
    <property type="match status" value="1"/>
</dbReference>
<feature type="transmembrane region" description="Helical" evidence="6">
    <location>
        <begin position="61"/>
        <end position="80"/>
    </location>
</feature>
<dbReference type="SUPFAM" id="SSF81340">
    <property type="entry name" value="Clc chloride channel"/>
    <property type="match status" value="1"/>
</dbReference>
<dbReference type="InterPro" id="IPR050970">
    <property type="entry name" value="Cl_channel_volt-gated"/>
</dbReference>
<keyword evidence="2 6" id="KW-0812">Transmembrane</keyword>
<gene>
    <name evidence="7" type="ORF">Plil01_000148900</name>
</gene>
<evidence type="ECO:0000256" key="5">
    <source>
        <dbReference type="ARBA" id="ARBA00023136"/>
    </source>
</evidence>
<keyword evidence="3" id="KW-0677">Repeat</keyword>
<dbReference type="Gene3D" id="1.10.3080.10">
    <property type="entry name" value="Clc chloride channel"/>
    <property type="match status" value="1"/>
</dbReference>
<comment type="caution">
    <text evidence="7">The sequence shown here is derived from an EMBL/GenBank/DDBJ whole genome shotgun (WGS) entry which is preliminary data.</text>
</comment>
<dbReference type="InterPro" id="IPR014743">
    <property type="entry name" value="Cl-channel_core"/>
</dbReference>
<proteinExistence type="predicted"/>
<keyword evidence="8" id="KW-1185">Reference proteome</keyword>
<feature type="transmembrane region" description="Helical" evidence="6">
    <location>
        <begin position="24"/>
        <end position="49"/>
    </location>
</feature>
<dbReference type="PANTHER" id="PTHR45720:SF10">
    <property type="entry name" value="CHLORIDE CHANNEL PROTEIN 2"/>
    <property type="match status" value="1"/>
</dbReference>
<protein>
    <submittedName>
        <fullName evidence="7">Unnamed protein product</fullName>
    </submittedName>
</protein>
<evidence type="ECO:0000313" key="7">
    <source>
        <dbReference type="EMBL" id="GMF10711.1"/>
    </source>
</evidence>
<reference evidence="7" key="1">
    <citation type="submission" date="2023-04" db="EMBL/GenBank/DDBJ databases">
        <title>Phytophthora lilii NBRC 32176.</title>
        <authorList>
            <person name="Ichikawa N."/>
            <person name="Sato H."/>
            <person name="Tonouchi N."/>
        </authorList>
    </citation>
    <scope>NUCLEOTIDE SEQUENCE</scope>
    <source>
        <strain evidence="7">NBRC 32176</strain>
    </source>
</reference>
<keyword evidence="4 6" id="KW-1133">Transmembrane helix</keyword>
<dbReference type="Pfam" id="PF00654">
    <property type="entry name" value="Voltage_CLC"/>
    <property type="match status" value="1"/>
</dbReference>
<sequence>MGAAIGRFYGETLMEVWSPNQSPATYAVVGAACFAATATQTVSTAVIFFELTGQLSHMVPVMVACIAAYFVSGMITPSIYDILASWAGMNSVCYDFNEHVLSPKAAKDYMGSVPVIFTRDTTYEEAIQALVRFFMRSVQLEVESADSSGLCCAEHVLKGGVFPTL</sequence>
<accession>A0A9W6TDW6</accession>
<dbReference type="GO" id="GO:0005247">
    <property type="term" value="F:voltage-gated chloride channel activity"/>
    <property type="evidence" value="ECO:0007669"/>
    <property type="project" value="TreeGrafter"/>
</dbReference>
<dbReference type="EMBL" id="BSXW01000051">
    <property type="protein sequence ID" value="GMF10711.1"/>
    <property type="molecule type" value="Genomic_DNA"/>
</dbReference>
<dbReference type="GO" id="GO:0016020">
    <property type="term" value="C:membrane"/>
    <property type="evidence" value="ECO:0007669"/>
    <property type="project" value="UniProtKB-SubCell"/>
</dbReference>
<name>A0A9W6TDW6_9STRA</name>
<evidence type="ECO:0000256" key="6">
    <source>
        <dbReference type="SAM" id="Phobius"/>
    </source>
</evidence>
<evidence type="ECO:0000256" key="4">
    <source>
        <dbReference type="ARBA" id="ARBA00022989"/>
    </source>
</evidence>
<organism evidence="7 8">
    <name type="scientific">Phytophthora lilii</name>
    <dbReference type="NCBI Taxonomy" id="2077276"/>
    <lineage>
        <taxon>Eukaryota</taxon>
        <taxon>Sar</taxon>
        <taxon>Stramenopiles</taxon>
        <taxon>Oomycota</taxon>
        <taxon>Peronosporomycetes</taxon>
        <taxon>Peronosporales</taxon>
        <taxon>Peronosporaceae</taxon>
        <taxon>Phytophthora</taxon>
    </lineage>
</organism>
<evidence type="ECO:0000256" key="2">
    <source>
        <dbReference type="ARBA" id="ARBA00022692"/>
    </source>
</evidence>
<keyword evidence="5 6" id="KW-0472">Membrane</keyword>
<dbReference type="PROSITE" id="PS51257">
    <property type="entry name" value="PROKAR_LIPOPROTEIN"/>
    <property type="match status" value="1"/>
</dbReference>
<comment type="subcellular location">
    <subcellularLocation>
        <location evidence="1">Membrane</location>
        <topology evidence="1">Multi-pass membrane protein</topology>
    </subcellularLocation>
</comment>
<evidence type="ECO:0000256" key="3">
    <source>
        <dbReference type="ARBA" id="ARBA00022737"/>
    </source>
</evidence>
<dbReference type="AlphaFoldDB" id="A0A9W6TDW6"/>
<dbReference type="OrthoDB" id="44789at2759"/>
<dbReference type="PRINTS" id="PR00762">
    <property type="entry name" value="CLCHANNEL"/>
</dbReference>
<dbReference type="InterPro" id="IPR001807">
    <property type="entry name" value="ClC"/>
</dbReference>